<reference evidence="1" key="1">
    <citation type="submission" date="2018-06" db="EMBL/GenBank/DDBJ databases">
        <authorList>
            <person name="Zhirakovskaya E."/>
        </authorList>
    </citation>
    <scope>NUCLEOTIDE SEQUENCE</scope>
</reference>
<dbReference type="InterPro" id="IPR013321">
    <property type="entry name" value="Arc_rbn_hlx_hlx"/>
</dbReference>
<dbReference type="InterPro" id="IPR010985">
    <property type="entry name" value="Ribbon_hlx_hlx"/>
</dbReference>
<evidence type="ECO:0008006" key="2">
    <source>
        <dbReference type="Google" id="ProtNLM"/>
    </source>
</evidence>
<dbReference type="SUPFAM" id="SSF47598">
    <property type="entry name" value="Ribbon-helix-helix"/>
    <property type="match status" value="1"/>
</dbReference>
<evidence type="ECO:0000313" key="1">
    <source>
        <dbReference type="EMBL" id="VAW29744.1"/>
    </source>
</evidence>
<name>A0A3B0VD42_9ZZZZ</name>
<proteinExistence type="predicted"/>
<dbReference type="EMBL" id="UOEU01000002">
    <property type="protein sequence ID" value="VAW29744.1"/>
    <property type="molecule type" value="Genomic_DNA"/>
</dbReference>
<protein>
    <recommendedName>
        <fullName evidence="2">CopG family transcriptional regulator</fullName>
    </recommendedName>
</protein>
<gene>
    <name evidence="1" type="ORF">MNBD_CHLOROFLEXI01-1001</name>
</gene>
<accession>A0A3B0VD42</accession>
<dbReference type="GO" id="GO:0006355">
    <property type="term" value="P:regulation of DNA-templated transcription"/>
    <property type="evidence" value="ECO:0007669"/>
    <property type="project" value="InterPro"/>
</dbReference>
<sequence>MTTQTKRTTIYFDSMLHKALRIQSAETERSISELVNEAVRLSLAEDKEDIAAFSERAHEPDLLFEDVLKDLEQRGKI</sequence>
<dbReference type="AlphaFoldDB" id="A0A3B0VD42"/>
<dbReference type="Gene3D" id="1.10.1220.10">
    <property type="entry name" value="Met repressor-like"/>
    <property type="match status" value="1"/>
</dbReference>
<organism evidence="1">
    <name type="scientific">hydrothermal vent metagenome</name>
    <dbReference type="NCBI Taxonomy" id="652676"/>
    <lineage>
        <taxon>unclassified sequences</taxon>
        <taxon>metagenomes</taxon>
        <taxon>ecological metagenomes</taxon>
    </lineage>
</organism>